<reference evidence="2" key="2">
    <citation type="submission" date="2007-04" db="EMBL/GenBank/DDBJ databases">
        <title>Draft genome sequence of Bacteroides ovatus (ATCC 8483).</title>
        <authorList>
            <person name="Sudarsanam P."/>
            <person name="Ley R."/>
            <person name="Guruge J."/>
            <person name="Turnbaugh P.J."/>
            <person name="Mahowald M."/>
            <person name="Liep D."/>
            <person name="Gordon J."/>
        </authorList>
    </citation>
    <scope>NUCLEOTIDE SEQUENCE [LARGE SCALE GENOMIC DNA]</scope>
    <source>
        <strain evidence="2">ATCC 8483 / DSM 1896 / JCM 5824 / BCRC 10623 / CCUG 4943 / NCTC 11153</strain>
    </source>
</reference>
<comment type="caution">
    <text evidence="1">The sequence shown here is derived from an EMBL/GenBank/DDBJ whole genome shotgun (WGS) entry which is preliminary data.</text>
</comment>
<protein>
    <submittedName>
        <fullName evidence="1">Uncharacterized protein</fullName>
    </submittedName>
</protein>
<dbReference type="AlphaFoldDB" id="A0AAN3D745"/>
<reference evidence="1 2" key="1">
    <citation type="submission" date="2007-03" db="EMBL/GenBank/DDBJ databases">
        <authorList>
            <person name="Fulton L."/>
            <person name="Clifton S."/>
            <person name="Fulton B."/>
            <person name="Xu J."/>
            <person name="Minx P."/>
            <person name="Pepin K.H."/>
            <person name="Johnson M."/>
            <person name="Thiruvilangam P."/>
            <person name="Bhonagiri V."/>
            <person name="Nash W.E."/>
            <person name="Mardis E.R."/>
            <person name="Wilson R.K."/>
        </authorList>
    </citation>
    <scope>NUCLEOTIDE SEQUENCE [LARGE SCALE GENOMIC DNA]</scope>
    <source>
        <strain evidence="2">ATCC 8483 / DSM 1896 / JCM 5824 / BCRC 10623 / CCUG 4943 / NCTC 11153</strain>
    </source>
</reference>
<evidence type="ECO:0000313" key="2">
    <source>
        <dbReference type="Proteomes" id="UP000005475"/>
    </source>
</evidence>
<gene>
    <name evidence="1" type="ORF">BACOVA_04998</name>
</gene>
<name>A0AAN3D745_BACO1</name>
<sequence>MRLITNNSPYRQEALDKAFFMLYICRCEYQWIKGLIKKNEKETSTI</sequence>
<proteinExistence type="predicted"/>
<dbReference type="Proteomes" id="UP000005475">
    <property type="component" value="Unassembled WGS sequence"/>
</dbReference>
<organism evidence="1 2">
    <name type="scientific">Bacteroides ovatus (strain ATCC 8483 / DSM 1896 / JCM 5824 / BCRC 10623 / CCUG 4943 / NCTC 11153)</name>
    <dbReference type="NCBI Taxonomy" id="411476"/>
    <lineage>
        <taxon>Bacteria</taxon>
        <taxon>Pseudomonadati</taxon>
        <taxon>Bacteroidota</taxon>
        <taxon>Bacteroidia</taxon>
        <taxon>Bacteroidales</taxon>
        <taxon>Bacteroidaceae</taxon>
        <taxon>Bacteroides</taxon>
    </lineage>
</organism>
<dbReference type="EMBL" id="AAXF02000054">
    <property type="protein sequence ID" value="EDO09140.1"/>
    <property type="molecule type" value="Genomic_DNA"/>
</dbReference>
<accession>A0AAN3D745</accession>
<evidence type="ECO:0000313" key="1">
    <source>
        <dbReference type="EMBL" id="EDO09140.1"/>
    </source>
</evidence>